<name>A0ACB8QVB4_9AGAM</name>
<accession>A0ACB8QVB4</accession>
<gene>
    <name evidence="1" type="ORF">K488DRAFT_82928</name>
</gene>
<dbReference type="EMBL" id="MU273482">
    <property type="protein sequence ID" value="KAI0035612.1"/>
    <property type="molecule type" value="Genomic_DNA"/>
</dbReference>
<keyword evidence="2" id="KW-1185">Reference proteome</keyword>
<evidence type="ECO:0000313" key="1">
    <source>
        <dbReference type="EMBL" id="KAI0035612.1"/>
    </source>
</evidence>
<organism evidence="1 2">
    <name type="scientific">Vararia minispora EC-137</name>
    <dbReference type="NCBI Taxonomy" id="1314806"/>
    <lineage>
        <taxon>Eukaryota</taxon>
        <taxon>Fungi</taxon>
        <taxon>Dikarya</taxon>
        <taxon>Basidiomycota</taxon>
        <taxon>Agaricomycotina</taxon>
        <taxon>Agaricomycetes</taxon>
        <taxon>Russulales</taxon>
        <taxon>Lachnocladiaceae</taxon>
        <taxon>Vararia</taxon>
    </lineage>
</organism>
<evidence type="ECO:0000313" key="2">
    <source>
        <dbReference type="Proteomes" id="UP000814128"/>
    </source>
</evidence>
<sequence>MTSTLSPLTQAVTGAVGSASANALAYPLDLVTTRLQTTRSRKLQGIRGALAVLRYTISRHGVDALYDGLASDTASTLISRRVSLLCEPLFRPTYRNSFLYFYAYSFLRNLVLRRAARLNGHLKRSPVLPVGQELGLGFFAGVSSRLVTAPLSIVTVRLQTAREESEDIQEDNRIFKPLDAMKAIYAENGILGFWKGLEGMILLSFNPALTFAFLHFLRRLMQFRPRNAAKAAKVIPLGPLESFITGALANALAVSILYPLILAKTRLQAARMSPSLPATENDISSPESTSRRPPTMLSTLEEAYAGIGSYPSGLYQGLSAQIAKGFVSMGVTIMVKERIEHALVRAVCQWKDGT</sequence>
<proteinExistence type="predicted"/>
<comment type="caution">
    <text evidence="1">The sequence shown here is derived from an EMBL/GenBank/DDBJ whole genome shotgun (WGS) entry which is preliminary data.</text>
</comment>
<dbReference type="Proteomes" id="UP000814128">
    <property type="component" value="Unassembled WGS sequence"/>
</dbReference>
<protein>
    <submittedName>
        <fullName evidence="1">Mitochondrial carrier domain-containing protein</fullName>
    </submittedName>
</protein>
<reference evidence="1" key="1">
    <citation type="submission" date="2021-02" db="EMBL/GenBank/DDBJ databases">
        <authorList>
            <consortium name="DOE Joint Genome Institute"/>
            <person name="Ahrendt S."/>
            <person name="Looney B.P."/>
            <person name="Miyauchi S."/>
            <person name="Morin E."/>
            <person name="Drula E."/>
            <person name="Courty P.E."/>
            <person name="Chicoki N."/>
            <person name="Fauchery L."/>
            <person name="Kohler A."/>
            <person name="Kuo A."/>
            <person name="Labutti K."/>
            <person name="Pangilinan J."/>
            <person name="Lipzen A."/>
            <person name="Riley R."/>
            <person name="Andreopoulos W."/>
            <person name="He G."/>
            <person name="Johnson J."/>
            <person name="Barry K.W."/>
            <person name="Grigoriev I.V."/>
            <person name="Nagy L."/>
            <person name="Hibbett D."/>
            <person name="Henrissat B."/>
            <person name="Matheny P.B."/>
            <person name="Labbe J."/>
            <person name="Martin F."/>
        </authorList>
    </citation>
    <scope>NUCLEOTIDE SEQUENCE</scope>
    <source>
        <strain evidence="1">EC-137</strain>
    </source>
</reference>
<reference evidence="1" key="2">
    <citation type="journal article" date="2022" name="New Phytol.">
        <title>Evolutionary transition to the ectomycorrhizal habit in the genomes of a hyperdiverse lineage of mushroom-forming fungi.</title>
        <authorList>
            <person name="Looney B."/>
            <person name="Miyauchi S."/>
            <person name="Morin E."/>
            <person name="Drula E."/>
            <person name="Courty P.E."/>
            <person name="Kohler A."/>
            <person name="Kuo A."/>
            <person name="LaButti K."/>
            <person name="Pangilinan J."/>
            <person name="Lipzen A."/>
            <person name="Riley R."/>
            <person name="Andreopoulos W."/>
            <person name="He G."/>
            <person name="Johnson J."/>
            <person name="Nolan M."/>
            <person name="Tritt A."/>
            <person name="Barry K.W."/>
            <person name="Grigoriev I.V."/>
            <person name="Nagy L.G."/>
            <person name="Hibbett D."/>
            <person name="Henrissat B."/>
            <person name="Matheny P.B."/>
            <person name="Labbe J."/>
            <person name="Martin F.M."/>
        </authorList>
    </citation>
    <scope>NUCLEOTIDE SEQUENCE</scope>
    <source>
        <strain evidence="1">EC-137</strain>
    </source>
</reference>